<dbReference type="GO" id="GO:0022627">
    <property type="term" value="C:cytosolic small ribosomal subunit"/>
    <property type="evidence" value="ECO:0007669"/>
    <property type="project" value="TreeGrafter"/>
</dbReference>
<dbReference type="Proteomes" id="UP000029577">
    <property type="component" value="Unassembled WGS sequence"/>
</dbReference>
<keyword evidence="1" id="KW-0810">Translation regulation</keyword>
<evidence type="ECO:0000313" key="7">
    <source>
        <dbReference type="Proteomes" id="UP000029577"/>
    </source>
</evidence>
<evidence type="ECO:0000313" key="6">
    <source>
        <dbReference type="EMBL" id="KGD78449.1"/>
    </source>
</evidence>
<comment type="similarity">
    <text evidence="2">Belongs to the HPF/YfiA ribosome-associated protein family. Short HPF subfamily.</text>
</comment>
<dbReference type="PANTHER" id="PTHR33231">
    <property type="entry name" value="30S RIBOSOMAL PROTEIN"/>
    <property type="match status" value="1"/>
</dbReference>
<evidence type="ECO:0000256" key="1">
    <source>
        <dbReference type="ARBA" id="ARBA00022845"/>
    </source>
</evidence>
<comment type="subunit">
    <text evidence="3">Associates exclusively with 100S ribosomes, which are dimers of 70S ribosomes.</text>
</comment>
<dbReference type="RefSeq" id="WP_038016849.1">
    <property type="nucleotide sequence ID" value="NZ_JPKR02000005.1"/>
</dbReference>
<evidence type="ECO:0000256" key="3">
    <source>
        <dbReference type="ARBA" id="ARBA00038695"/>
    </source>
</evidence>
<comment type="caution">
    <text evidence="6">The sequence shown here is derived from an EMBL/GenBank/DDBJ whole genome shotgun (WGS) entry which is preliminary data.</text>
</comment>
<dbReference type="InterPro" id="IPR036567">
    <property type="entry name" value="RHF-like"/>
</dbReference>
<dbReference type="FunFam" id="3.30.160.100:FF:000001">
    <property type="entry name" value="Ribosome hibernation promoting factor"/>
    <property type="match status" value="1"/>
</dbReference>
<dbReference type="CDD" id="cd00552">
    <property type="entry name" value="RaiA"/>
    <property type="match status" value="1"/>
</dbReference>
<dbReference type="InterPro" id="IPR003489">
    <property type="entry name" value="RHF/RaiA"/>
</dbReference>
<dbReference type="PANTHER" id="PTHR33231:SF1">
    <property type="entry name" value="30S RIBOSOMAL PROTEIN"/>
    <property type="match status" value="1"/>
</dbReference>
<dbReference type="EMBL" id="JPKR02000005">
    <property type="protein sequence ID" value="KGD78449.1"/>
    <property type="molecule type" value="Genomic_DNA"/>
</dbReference>
<name>A0A095TPG4_9GAMM</name>
<evidence type="ECO:0000256" key="2">
    <source>
        <dbReference type="ARBA" id="ARBA00038434"/>
    </source>
</evidence>
<dbReference type="GO" id="GO:0045900">
    <property type="term" value="P:negative regulation of translational elongation"/>
    <property type="evidence" value="ECO:0007669"/>
    <property type="project" value="TreeGrafter"/>
</dbReference>
<accession>A0A095TPG4</accession>
<dbReference type="OrthoDB" id="9795980at2"/>
<dbReference type="NCBIfam" id="TIGR00741">
    <property type="entry name" value="yfiA"/>
    <property type="match status" value="1"/>
</dbReference>
<dbReference type="GO" id="GO:0043024">
    <property type="term" value="F:ribosomal small subunit binding"/>
    <property type="evidence" value="ECO:0007669"/>
    <property type="project" value="TreeGrafter"/>
</dbReference>
<dbReference type="eggNOG" id="COG1544">
    <property type="taxonomic scope" value="Bacteria"/>
</dbReference>
<keyword evidence="7" id="KW-1185">Reference proteome</keyword>
<dbReference type="NCBIfam" id="NF007780">
    <property type="entry name" value="PRK10470.1"/>
    <property type="match status" value="1"/>
</dbReference>
<reference evidence="6" key="1">
    <citation type="submission" date="2014-12" db="EMBL/GenBank/DDBJ databases">
        <title>The draft genome of the Tatumella morbirosei type strain, LMG23360T isolated from pineapple rot.</title>
        <authorList>
            <person name="Smits T.H."/>
            <person name="Palmer M."/>
            <person name="Venter S.N."/>
            <person name="Duffy B."/>
            <person name="Steenkamp E.T."/>
            <person name="Chan W.Y."/>
            <person name="Coutinho T.A."/>
            <person name="Coetzee M.P."/>
            <person name="De Maayer P."/>
        </authorList>
    </citation>
    <scope>NUCLEOTIDE SEQUENCE [LARGE SCALE GENOMIC DNA]</scope>
    <source>
        <strain evidence="6">LMG 23360</strain>
    </source>
</reference>
<evidence type="ECO:0000256" key="4">
    <source>
        <dbReference type="ARBA" id="ARBA00041148"/>
    </source>
</evidence>
<dbReference type="STRING" id="642227.HA49_03510"/>
<dbReference type="Pfam" id="PF02482">
    <property type="entry name" value="Ribosomal_S30AE"/>
    <property type="match status" value="1"/>
</dbReference>
<dbReference type="SUPFAM" id="SSF69754">
    <property type="entry name" value="Ribosome binding protein Y (YfiA homologue)"/>
    <property type="match status" value="1"/>
</dbReference>
<organism evidence="6 7">
    <name type="scientific">Tatumella morbirosei</name>
    <dbReference type="NCBI Taxonomy" id="642227"/>
    <lineage>
        <taxon>Bacteria</taxon>
        <taxon>Pseudomonadati</taxon>
        <taxon>Pseudomonadota</taxon>
        <taxon>Gammaproteobacteria</taxon>
        <taxon>Enterobacterales</taxon>
        <taxon>Erwiniaceae</taxon>
        <taxon>Tatumella</taxon>
    </lineage>
</organism>
<evidence type="ECO:0000256" key="5">
    <source>
        <dbReference type="ARBA" id="ARBA00041319"/>
    </source>
</evidence>
<proteinExistence type="inferred from homology"/>
<dbReference type="AlphaFoldDB" id="A0A095TPG4"/>
<gene>
    <name evidence="6" type="ORF">HA49_03510</name>
</gene>
<dbReference type="InterPro" id="IPR050574">
    <property type="entry name" value="HPF/YfiA_ribosome-assoc"/>
</dbReference>
<dbReference type="Gene3D" id="3.30.160.100">
    <property type="entry name" value="Ribosome hibernation promotion factor-like"/>
    <property type="match status" value="1"/>
</dbReference>
<sequence length="95" mass="10953">MQLNITGQQIEITEGLRQFIHTKFAKLEHYFEHINQVYIVLKVEKVQQIADATLHVNGGELHATATTDDMYSAIDGLTDKLARQLTRHKEKLKQH</sequence>
<protein>
    <recommendedName>
        <fullName evidence="4">Ribosome hibernation promoting factor</fullName>
    </recommendedName>
    <alternativeName>
        <fullName evidence="5">Hibernation factor HPF</fullName>
    </alternativeName>
</protein>